<dbReference type="GO" id="GO:0015159">
    <property type="term" value="F:polysaccharide transmembrane transporter activity"/>
    <property type="evidence" value="ECO:0007669"/>
    <property type="project" value="InterPro"/>
</dbReference>
<evidence type="ECO:0000256" key="1">
    <source>
        <dbReference type="ARBA" id="ARBA00022729"/>
    </source>
</evidence>
<evidence type="ECO:0000256" key="2">
    <source>
        <dbReference type="SAM" id="SignalP"/>
    </source>
</evidence>
<dbReference type="Pfam" id="PF10531">
    <property type="entry name" value="SLBB"/>
    <property type="match status" value="1"/>
</dbReference>
<evidence type="ECO:0000259" key="4">
    <source>
        <dbReference type="Pfam" id="PF10531"/>
    </source>
</evidence>
<keyword evidence="1 2" id="KW-0732">Signal</keyword>
<evidence type="ECO:0000259" key="3">
    <source>
        <dbReference type="Pfam" id="PF02563"/>
    </source>
</evidence>
<sequence length="203" mass="22301">MGRLARFFLIAGALSGLIACVSAPSPDSEMAADSVSEKNEKNPEQYIIGKGDILEVITWKEPDFSREVPVRIDGRISFPLLDDIQAAGRTPGQVRDEIMIRLKDFVNHPVVSVAVKASVSKRFYIIGEIAKPGEYPLIKHLTVVQAFALAGGFTEWASTKDIILIRHEAGEEKVISVNYKNIMKGEDLDSNVPLKADDIIVIP</sequence>
<dbReference type="RefSeq" id="WP_166404746.1">
    <property type="nucleotide sequence ID" value="NZ_BEXT01000001.1"/>
</dbReference>
<feature type="signal peptide" evidence="2">
    <location>
        <begin position="1"/>
        <end position="23"/>
    </location>
</feature>
<organism evidence="5 6">
    <name type="scientific">Desulfonema ishimotonii</name>
    <dbReference type="NCBI Taxonomy" id="45657"/>
    <lineage>
        <taxon>Bacteria</taxon>
        <taxon>Pseudomonadati</taxon>
        <taxon>Thermodesulfobacteriota</taxon>
        <taxon>Desulfobacteria</taxon>
        <taxon>Desulfobacterales</taxon>
        <taxon>Desulfococcaceae</taxon>
        <taxon>Desulfonema</taxon>
    </lineage>
</organism>
<feature type="chain" id="PRO_5019238109" evidence="2">
    <location>
        <begin position="24"/>
        <end position="203"/>
    </location>
</feature>
<reference evidence="6" key="1">
    <citation type="submission" date="2017-11" db="EMBL/GenBank/DDBJ databases">
        <authorList>
            <person name="Watanabe M."/>
            <person name="Kojima H."/>
        </authorList>
    </citation>
    <scope>NUCLEOTIDE SEQUENCE [LARGE SCALE GENOMIC DNA]</scope>
    <source>
        <strain evidence="6">Tokyo 01</strain>
    </source>
</reference>
<evidence type="ECO:0000313" key="6">
    <source>
        <dbReference type="Proteomes" id="UP000288096"/>
    </source>
</evidence>
<feature type="domain" description="Soluble ligand binding" evidence="4">
    <location>
        <begin position="123"/>
        <end position="175"/>
    </location>
</feature>
<dbReference type="Pfam" id="PF02563">
    <property type="entry name" value="Poly_export"/>
    <property type="match status" value="1"/>
</dbReference>
<keyword evidence="6" id="KW-1185">Reference proteome</keyword>
<dbReference type="EMBL" id="BEXT01000001">
    <property type="protein sequence ID" value="GBC59237.1"/>
    <property type="molecule type" value="Genomic_DNA"/>
</dbReference>
<gene>
    <name evidence="5" type="ORF">DENIS_0173</name>
</gene>
<protein>
    <submittedName>
        <fullName evidence="5">Sugar ABC transporter substrate-binding protein</fullName>
    </submittedName>
</protein>
<accession>A0A401FQJ4</accession>
<dbReference type="PANTHER" id="PTHR33619:SF3">
    <property type="entry name" value="POLYSACCHARIDE EXPORT PROTEIN GFCE-RELATED"/>
    <property type="match status" value="1"/>
</dbReference>
<reference evidence="6" key="2">
    <citation type="submission" date="2019-01" db="EMBL/GenBank/DDBJ databases">
        <title>Genome sequence of Desulfonema ishimotonii strain Tokyo 01.</title>
        <authorList>
            <person name="Fukui M."/>
        </authorList>
    </citation>
    <scope>NUCLEOTIDE SEQUENCE [LARGE SCALE GENOMIC DNA]</scope>
    <source>
        <strain evidence="6">Tokyo 01</strain>
    </source>
</reference>
<feature type="domain" description="Polysaccharide export protein N-terminal" evidence="3">
    <location>
        <begin position="41"/>
        <end position="116"/>
    </location>
</feature>
<dbReference type="InterPro" id="IPR049712">
    <property type="entry name" value="Poly_export"/>
</dbReference>
<evidence type="ECO:0000313" key="5">
    <source>
        <dbReference type="EMBL" id="GBC59237.1"/>
    </source>
</evidence>
<name>A0A401FQJ4_9BACT</name>
<dbReference type="Gene3D" id="3.10.560.10">
    <property type="entry name" value="Outer membrane lipoprotein wza domain like"/>
    <property type="match status" value="1"/>
</dbReference>
<dbReference type="PANTHER" id="PTHR33619">
    <property type="entry name" value="POLYSACCHARIDE EXPORT PROTEIN GFCE-RELATED"/>
    <property type="match status" value="1"/>
</dbReference>
<dbReference type="Proteomes" id="UP000288096">
    <property type="component" value="Unassembled WGS sequence"/>
</dbReference>
<dbReference type="InterPro" id="IPR003715">
    <property type="entry name" value="Poly_export_N"/>
</dbReference>
<dbReference type="AlphaFoldDB" id="A0A401FQJ4"/>
<dbReference type="PROSITE" id="PS51257">
    <property type="entry name" value="PROKAR_LIPOPROTEIN"/>
    <property type="match status" value="1"/>
</dbReference>
<proteinExistence type="predicted"/>
<comment type="caution">
    <text evidence="5">The sequence shown here is derived from an EMBL/GenBank/DDBJ whole genome shotgun (WGS) entry which is preliminary data.</text>
</comment>
<dbReference type="InterPro" id="IPR019554">
    <property type="entry name" value="Soluble_ligand-bd"/>
</dbReference>